<dbReference type="InterPro" id="IPR001584">
    <property type="entry name" value="Integrase_cat-core"/>
</dbReference>
<gene>
    <name evidence="1" type="ORF">PACLA_8A061768</name>
</gene>
<dbReference type="GO" id="GO:0003676">
    <property type="term" value="F:nucleic acid binding"/>
    <property type="evidence" value="ECO:0007669"/>
    <property type="project" value="InterPro"/>
</dbReference>
<keyword evidence="2" id="KW-1185">Reference proteome</keyword>
<dbReference type="PROSITE" id="PS50994">
    <property type="entry name" value="INTEGRASE"/>
    <property type="match status" value="1"/>
</dbReference>
<protein>
    <submittedName>
        <fullName evidence="1">Pro-Pol poly</fullName>
    </submittedName>
</protein>
<feature type="non-terminal residue" evidence="1">
    <location>
        <position position="1"/>
    </location>
</feature>
<dbReference type="SUPFAM" id="SSF56672">
    <property type="entry name" value="DNA/RNA polymerases"/>
    <property type="match status" value="1"/>
</dbReference>
<dbReference type="InterPro" id="IPR040676">
    <property type="entry name" value="DUF5641"/>
</dbReference>
<comment type="caution">
    <text evidence="1">The sequence shown here is derived from an EMBL/GenBank/DDBJ whole genome shotgun (WGS) entry which is preliminary data.</text>
</comment>
<dbReference type="Gene3D" id="3.30.420.10">
    <property type="entry name" value="Ribonuclease H-like superfamily/Ribonuclease H"/>
    <property type="match status" value="1"/>
</dbReference>
<dbReference type="GO" id="GO:0015074">
    <property type="term" value="P:DNA integration"/>
    <property type="evidence" value="ECO:0007669"/>
    <property type="project" value="InterPro"/>
</dbReference>
<dbReference type="AlphaFoldDB" id="A0A7D9LC75"/>
<dbReference type="Pfam" id="PF18701">
    <property type="entry name" value="DUF5641"/>
    <property type="match status" value="1"/>
</dbReference>
<organism evidence="1 2">
    <name type="scientific">Paramuricea clavata</name>
    <name type="common">Red gorgonian</name>
    <name type="synonym">Violescent sea-whip</name>
    <dbReference type="NCBI Taxonomy" id="317549"/>
    <lineage>
        <taxon>Eukaryota</taxon>
        <taxon>Metazoa</taxon>
        <taxon>Cnidaria</taxon>
        <taxon>Anthozoa</taxon>
        <taxon>Octocorallia</taxon>
        <taxon>Malacalcyonacea</taxon>
        <taxon>Plexauridae</taxon>
        <taxon>Paramuricea</taxon>
    </lineage>
</organism>
<dbReference type="PANTHER" id="PTHR47331">
    <property type="entry name" value="PHD-TYPE DOMAIN-CONTAINING PROTEIN"/>
    <property type="match status" value="1"/>
</dbReference>
<proteinExistence type="predicted"/>
<dbReference type="Pfam" id="PF05380">
    <property type="entry name" value="Peptidase_A17"/>
    <property type="match status" value="1"/>
</dbReference>
<sequence length="1251" mass="143486">GFARKLSEEERIKHGEQWFLPHHPVLSPHKPLPRVVFDSAAKHGDICLNDCLQAGPSLHNDLPGILMRFREKPVALTGDMFCHVRLKPEDCKYHRYLWRGLDMSRPPDVYEMNCLVFGDKSSPCEANYAVIRTTEDNKEEWPAAAAVVKRDIFVDDLYTSCYDDDEAITLRKDVTNLMAKGGFPMRKWLSSSRKVLETIPEKERAVPNKNVNSGELPSGRALGVKWDAKSDNLGFALAHIDRPKAQNTKRGILKRLAALYDLLGWASPYVVRAKILLQRTWSRGLQWDEQLPPDLAIEWQKWEEEMIWLKAFSVPRYIYQVAYAAAAFIRAKSTDGDYVCHLIMSKTRLMPLKTVSIPRGELMACQLAVRLAKSVYIASRGTSVADISADSTWIQGPEFLKSEFSEWPVDKVAVDFPEPSQAELKKSVLKAKVAPAKPVIDPAAYSSWIKLTRITAWIFRMCNNLRNKGKRILGPLTVDELDNANLYWIKWGQSDRFQDEIEALRKGRPVPRDSRIASFDPQLVDGVLRVGGRIEKAEIPWESKHPVILDHGHDVTRLIVIHYHRKLIHAGVEHVFNHVREKYWILHGRAEVKNCTVKCPLCFRRRFKPMTQKMANLPNVRLAGASVPFRHVGIDYAGPFETRIGRNRKEKRYICLFTCLHMRAVHLEVAHSLDTDSCIMALRRFQARRGVPVCIMSDNGTNFVGAERELREALEDLDQEKISNELTARGVRWIFNPPAAPWFGGAWEALVKSVKRALKVMLGNVLTVDEVFLTVIAEVEAMLNSRPLVYGGSSDSPTDLSVITPNHFLHGRASSNVSPGEFNQRDMSLRRRWRHSQFLANQFWRRWSNEYIPQLIKRSKWNVAHRNLRRGDLVLIVEKDVPRSHWRLGRVIAPIASEDGLIRSAEIATKTGTLTRPVGRLALLEALMMRKASIYLVNCSVSPTICKHQNVQGFPSVKLFRSLVWSQFGGCATDQIQQQYIVLDYHRPLEPVNIILEWFSNSSLPSVKKDFLLSNIPKPLNHDVYLVGTVVTRSQALRFLPADTHNKWYSYLCFETACELLFGKATCYVTMTKDFGISNDMRKTNNKDLFLIKLELFRSDNIEARIFELGVPLETTMRNEQESELHQFHNAHSYSFGKGFRCEDDHSRCTEFIVKFVKDHSRLPVTHLSHDGFHTINRLFSDGTRWSEELPIVVVLGHKDNMTKNSIYSLEITKAAYELYRHVLFTLLDVDEYPWWARQFVPRDYDTTQMT</sequence>
<name>A0A7D9LC75_PARCT</name>
<dbReference type="EMBL" id="CACRXK020016516">
    <property type="protein sequence ID" value="CAB4029946.1"/>
    <property type="molecule type" value="Genomic_DNA"/>
</dbReference>
<reference evidence="1" key="1">
    <citation type="submission" date="2020-04" db="EMBL/GenBank/DDBJ databases">
        <authorList>
            <person name="Alioto T."/>
            <person name="Alioto T."/>
            <person name="Gomez Garrido J."/>
        </authorList>
    </citation>
    <scope>NUCLEOTIDE SEQUENCE</scope>
    <source>
        <strain evidence="1">A484AB</strain>
    </source>
</reference>
<dbReference type="InterPro" id="IPR036397">
    <property type="entry name" value="RNaseH_sf"/>
</dbReference>
<dbReference type="InterPro" id="IPR041588">
    <property type="entry name" value="Integrase_H2C2"/>
</dbReference>
<dbReference type="Pfam" id="PF17921">
    <property type="entry name" value="Integrase_H2C2"/>
    <property type="match status" value="1"/>
</dbReference>
<dbReference type="SUPFAM" id="SSF53098">
    <property type="entry name" value="Ribonuclease H-like"/>
    <property type="match status" value="1"/>
</dbReference>
<evidence type="ECO:0000313" key="2">
    <source>
        <dbReference type="Proteomes" id="UP001152795"/>
    </source>
</evidence>
<dbReference type="InterPro" id="IPR043502">
    <property type="entry name" value="DNA/RNA_pol_sf"/>
</dbReference>
<accession>A0A7D9LC75</accession>
<dbReference type="InterPro" id="IPR012337">
    <property type="entry name" value="RNaseH-like_sf"/>
</dbReference>
<evidence type="ECO:0000313" key="1">
    <source>
        <dbReference type="EMBL" id="CAB4029946.1"/>
    </source>
</evidence>
<dbReference type="InterPro" id="IPR008042">
    <property type="entry name" value="Retrotrans_Pao"/>
</dbReference>
<dbReference type="OrthoDB" id="5985905at2759"/>
<feature type="non-terminal residue" evidence="1">
    <location>
        <position position="1251"/>
    </location>
</feature>
<dbReference type="Proteomes" id="UP001152795">
    <property type="component" value="Unassembled WGS sequence"/>
</dbReference>